<dbReference type="AlphaFoldDB" id="A0A3B1AF64"/>
<reference evidence="1" key="1">
    <citation type="submission" date="2018-06" db="EMBL/GenBank/DDBJ databases">
        <authorList>
            <person name="Zhirakovskaya E."/>
        </authorList>
    </citation>
    <scope>NUCLEOTIDE SEQUENCE</scope>
</reference>
<proteinExistence type="predicted"/>
<protein>
    <submittedName>
        <fullName evidence="1">Uncharacterized protein</fullName>
    </submittedName>
</protein>
<gene>
    <name evidence="1" type="ORF">MNBD_GAMMA22-2686</name>
</gene>
<name>A0A3B1AF64_9ZZZZ</name>
<organism evidence="1">
    <name type="scientific">hydrothermal vent metagenome</name>
    <dbReference type="NCBI Taxonomy" id="652676"/>
    <lineage>
        <taxon>unclassified sequences</taxon>
        <taxon>metagenomes</taxon>
        <taxon>ecological metagenomes</taxon>
    </lineage>
</organism>
<evidence type="ECO:0000313" key="1">
    <source>
        <dbReference type="EMBL" id="VAW91266.1"/>
    </source>
</evidence>
<dbReference type="EMBL" id="UOFS01000006">
    <property type="protein sequence ID" value="VAW91266.1"/>
    <property type="molecule type" value="Genomic_DNA"/>
</dbReference>
<sequence length="192" mass="22069">MNCLVLIPINQQYISDVQVKISNALLELNITQSAIINNNTEYFFAGDSYLQFISFLGCSPYLNFNPQKQLTLSDLKQTIADLNYIQILSNSEDYVFLNTQYGVKAICPACKKKMTEWQSLIIQWQSNLKLETNCKQCLNAISLLDIDWKRTAGFFKTAIIFHGIQAELAVPSDELLLKLEKLTKLQWQYFYG</sequence>
<accession>A0A3B1AF64</accession>